<protein>
    <recommendedName>
        <fullName evidence="1">DUF676 domain-containing protein</fullName>
    </recommendedName>
</protein>
<dbReference type="Gene3D" id="3.40.50.1820">
    <property type="entry name" value="alpha/beta hydrolase"/>
    <property type="match status" value="1"/>
</dbReference>
<accession>D8S3F1</accession>
<evidence type="ECO:0000313" key="3">
    <source>
        <dbReference type="Proteomes" id="UP000001514"/>
    </source>
</evidence>
<dbReference type="KEGG" id="smo:SELMODRAFT_107416"/>
<name>D8S3F1_SELML</name>
<dbReference type="InterPro" id="IPR007751">
    <property type="entry name" value="DUF676_lipase-like"/>
</dbReference>
<dbReference type="PANTHER" id="PTHR12482:SF4">
    <property type="entry name" value="ALPHA_BETA-HYDROLASES SUPERFAMILY PROTEIN"/>
    <property type="match status" value="1"/>
</dbReference>
<evidence type="ECO:0000313" key="2">
    <source>
        <dbReference type="EMBL" id="EFJ21252.1"/>
    </source>
</evidence>
<dbReference type="OMA" id="HCGTDQL"/>
<keyword evidence="3" id="KW-1185">Reference proteome</keyword>
<dbReference type="Pfam" id="PF05057">
    <property type="entry name" value="DUF676"/>
    <property type="match status" value="1"/>
</dbReference>
<dbReference type="InterPro" id="IPR029058">
    <property type="entry name" value="AB_hydrolase_fold"/>
</dbReference>
<dbReference type="InParanoid" id="D8S3F1"/>
<evidence type="ECO:0000259" key="1">
    <source>
        <dbReference type="Pfam" id="PF05057"/>
    </source>
</evidence>
<dbReference type="GO" id="GO:0006629">
    <property type="term" value="P:lipid metabolic process"/>
    <property type="evidence" value="ECO:0000318"/>
    <property type="project" value="GO_Central"/>
</dbReference>
<gene>
    <name evidence="2" type="ORF">SELMODRAFT_107416</name>
</gene>
<dbReference type="InterPro" id="IPR044294">
    <property type="entry name" value="Lipase-like"/>
</dbReference>
<dbReference type="HOGENOM" id="CLU_044151_2_1_1"/>
<proteinExistence type="predicted"/>
<dbReference type="AlphaFoldDB" id="D8S3F1"/>
<feature type="domain" description="DUF676" evidence="1">
    <location>
        <begin position="17"/>
        <end position="243"/>
    </location>
</feature>
<dbReference type="Proteomes" id="UP000001514">
    <property type="component" value="Unassembled WGS sequence"/>
</dbReference>
<reference evidence="2 3" key="1">
    <citation type="journal article" date="2011" name="Science">
        <title>The Selaginella genome identifies genetic changes associated with the evolution of vascular plants.</title>
        <authorList>
            <person name="Banks J.A."/>
            <person name="Nishiyama T."/>
            <person name="Hasebe M."/>
            <person name="Bowman J.L."/>
            <person name="Gribskov M."/>
            <person name="dePamphilis C."/>
            <person name="Albert V.A."/>
            <person name="Aono N."/>
            <person name="Aoyama T."/>
            <person name="Ambrose B.A."/>
            <person name="Ashton N.W."/>
            <person name="Axtell M.J."/>
            <person name="Barker E."/>
            <person name="Barker M.S."/>
            <person name="Bennetzen J.L."/>
            <person name="Bonawitz N.D."/>
            <person name="Chapple C."/>
            <person name="Cheng C."/>
            <person name="Correa L.G."/>
            <person name="Dacre M."/>
            <person name="DeBarry J."/>
            <person name="Dreyer I."/>
            <person name="Elias M."/>
            <person name="Engstrom E.M."/>
            <person name="Estelle M."/>
            <person name="Feng L."/>
            <person name="Finet C."/>
            <person name="Floyd S.K."/>
            <person name="Frommer W.B."/>
            <person name="Fujita T."/>
            <person name="Gramzow L."/>
            <person name="Gutensohn M."/>
            <person name="Harholt J."/>
            <person name="Hattori M."/>
            <person name="Heyl A."/>
            <person name="Hirai T."/>
            <person name="Hiwatashi Y."/>
            <person name="Ishikawa M."/>
            <person name="Iwata M."/>
            <person name="Karol K.G."/>
            <person name="Koehler B."/>
            <person name="Kolukisaoglu U."/>
            <person name="Kubo M."/>
            <person name="Kurata T."/>
            <person name="Lalonde S."/>
            <person name="Li K."/>
            <person name="Li Y."/>
            <person name="Litt A."/>
            <person name="Lyons E."/>
            <person name="Manning G."/>
            <person name="Maruyama T."/>
            <person name="Michael T.P."/>
            <person name="Mikami K."/>
            <person name="Miyazaki S."/>
            <person name="Morinaga S."/>
            <person name="Murata T."/>
            <person name="Mueller-Roeber B."/>
            <person name="Nelson D.R."/>
            <person name="Obara M."/>
            <person name="Oguri Y."/>
            <person name="Olmstead R.G."/>
            <person name="Onodera N."/>
            <person name="Petersen B.L."/>
            <person name="Pils B."/>
            <person name="Prigge M."/>
            <person name="Rensing S.A."/>
            <person name="Riano-Pachon D.M."/>
            <person name="Roberts A.W."/>
            <person name="Sato Y."/>
            <person name="Scheller H.V."/>
            <person name="Schulz B."/>
            <person name="Schulz C."/>
            <person name="Shakirov E.V."/>
            <person name="Shibagaki N."/>
            <person name="Shinohara N."/>
            <person name="Shippen D.E."/>
            <person name="Soerensen I."/>
            <person name="Sotooka R."/>
            <person name="Sugimoto N."/>
            <person name="Sugita M."/>
            <person name="Sumikawa N."/>
            <person name="Tanurdzic M."/>
            <person name="Theissen G."/>
            <person name="Ulvskov P."/>
            <person name="Wakazuki S."/>
            <person name="Weng J.K."/>
            <person name="Willats W.W."/>
            <person name="Wipf D."/>
            <person name="Wolf P.G."/>
            <person name="Yang L."/>
            <person name="Zimmer A.D."/>
            <person name="Zhu Q."/>
            <person name="Mitros T."/>
            <person name="Hellsten U."/>
            <person name="Loque D."/>
            <person name="Otillar R."/>
            <person name="Salamov A."/>
            <person name="Schmutz J."/>
            <person name="Shapiro H."/>
            <person name="Lindquist E."/>
            <person name="Lucas S."/>
            <person name="Rokhsar D."/>
            <person name="Grigoriev I.V."/>
        </authorList>
    </citation>
    <scope>NUCLEOTIDE SEQUENCE [LARGE SCALE GENOMIC DNA]</scope>
</reference>
<dbReference type="EMBL" id="GL377600">
    <property type="protein sequence ID" value="EFJ21252.1"/>
    <property type="molecule type" value="Genomic_DNA"/>
</dbReference>
<dbReference type="FunCoup" id="D8S3F1">
    <property type="interactions" value="796"/>
</dbReference>
<dbReference type="eggNOG" id="KOG4372">
    <property type="taxonomic scope" value="Eukaryota"/>
</dbReference>
<dbReference type="Gramene" id="EFJ21252">
    <property type="protein sequence ID" value="EFJ21252"/>
    <property type="gene ID" value="SELMODRAFT_107416"/>
</dbReference>
<sequence>MAEVITDKEREEPRSWEHLLVMVNGIVGSADDWKFAAKKFKEKLGERVFIYCNSCNAAISTFDGVDVMGKRLAEEVQRTINETRGVQKISFVAHSLGGLVARYAIAQLYRPGDPGLKDVDPKPEENAKGEEEKLPVRGTIAGLQAVNFITVATPHLGSRGNGQLPILCGFRCLESAAVCIAHWFVGRTGRHLFLTDGKPNHPPLLCRMVTDCEDGMFLSALQLFKRHVAYTNVQNDHMVGWRTSSLRRESELPKVTTTPIDPRYPHIVSVEEIIPDNEERNLRSPVAEEMIRGLTKIKWERVDVSFHGTLQRFFAHSTIQVKSTGLHSRGADVIQHMIDNFVQ</sequence>
<organism evidence="3">
    <name type="scientific">Selaginella moellendorffii</name>
    <name type="common">Spikemoss</name>
    <dbReference type="NCBI Taxonomy" id="88036"/>
    <lineage>
        <taxon>Eukaryota</taxon>
        <taxon>Viridiplantae</taxon>
        <taxon>Streptophyta</taxon>
        <taxon>Embryophyta</taxon>
        <taxon>Tracheophyta</taxon>
        <taxon>Lycopodiopsida</taxon>
        <taxon>Selaginellales</taxon>
        <taxon>Selaginellaceae</taxon>
        <taxon>Selaginella</taxon>
    </lineage>
</organism>
<dbReference type="PANTHER" id="PTHR12482">
    <property type="entry name" value="LIPASE ROG1-RELATED-RELATED"/>
    <property type="match status" value="1"/>
</dbReference>
<dbReference type="SUPFAM" id="SSF53474">
    <property type="entry name" value="alpha/beta-Hydrolases"/>
    <property type="match status" value="1"/>
</dbReference>